<dbReference type="GO" id="GO:0015087">
    <property type="term" value="F:cobalt ion transmembrane transporter activity"/>
    <property type="evidence" value="ECO:0007669"/>
    <property type="project" value="TreeGrafter"/>
</dbReference>
<keyword evidence="5 12" id="KW-0812">Transmembrane</keyword>
<dbReference type="GO" id="GO:0015095">
    <property type="term" value="F:magnesium ion transmembrane transporter activity"/>
    <property type="evidence" value="ECO:0007669"/>
    <property type="project" value="TreeGrafter"/>
</dbReference>
<dbReference type="GO" id="GO:0005886">
    <property type="term" value="C:plasma membrane"/>
    <property type="evidence" value="ECO:0007669"/>
    <property type="project" value="UniProtKB-SubCell"/>
</dbReference>
<comment type="catalytic activity">
    <reaction evidence="10">
        <text>Mg(2+)(in) = Mg(2+)(out)</text>
        <dbReference type="Rhea" id="RHEA:29827"/>
        <dbReference type="ChEBI" id="CHEBI:18420"/>
    </reaction>
</comment>
<evidence type="ECO:0000256" key="4">
    <source>
        <dbReference type="ARBA" id="ARBA00022475"/>
    </source>
</evidence>
<dbReference type="CDD" id="cd12837">
    <property type="entry name" value="EcCorA-like_u1"/>
    <property type="match status" value="1"/>
</dbReference>
<keyword evidence="6" id="KW-0460">Magnesium</keyword>
<evidence type="ECO:0000256" key="1">
    <source>
        <dbReference type="ARBA" id="ARBA00004651"/>
    </source>
</evidence>
<keyword evidence="8" id="KW-0406">Ion transport</keyword>
<evidence type="ECO:0000313" key="13">
    <source>
        <dbReference type="EMBL" id="QYZ69789.1"/>
    </source>
</evidence>
<dbReference type="AlphaFoldDB" id="A0A8G0ZXD2"/>
<evidence type="ECO:0000256" key="10">
    <source>
        <dbReference type="ARBA" id="ARBA00034269"/>
    </source>
</evidence>
<dbReference type="SUPFAM" id="SSF143865">
    <property type="entry name" value="CorA soluble domain-like"/>
    <property type="match status" value="1"/>
</dbReference>
<dbReference type="FunFam" id="1.20.58.340:FF:000004">
    <property type="entry name" value="Magnesium transport protein CorA"/>
    <property type="match status" value="1"/>
</dbReference>
<dbReference type="RefSeq" id="WP_220662005.1">
    <property type="nucleotide sequence ID" value="NZ_CP069370.1"/>
</dbReference>
<comment type="similarity">
    <text evidence="2">Belongs to the CorA metal ion transporter (MIT) (TC 1.A.35) family.</text>
</comment>
<gene>
    <name evidence="13" type="ORF">JO391_19170</name>
</gene>
<dbReference type="InterPro" id="IPR045861">
    <property type="entry name" value="CorA_cytoplasmic_dom"/>
</dbReference>
<name>A0A8G0ZXD2_9RHOB</name>
<evidence type="ECO:0000256" key="7">
    <source>
        <dbReference type="ARBA" id="ARBA00022989"/>
    </source>
</evidence>
<dbReference type="GO" id="GO:0000287">
    <property type="term" value="F:magnesium ion binding"/>
    <property type="evidence" value="ECO:0007669"/>
    <property type="project" value="TreeGrafter"/>
</dbReference>
<dbReference type="KEGG" id="nsm:JO391_19170"/>
<keyword evidence="4" id="KW-1003">Cell membrane</keyword>
<evidence type="ECO:0000256" key="6">
    <source>
        <dbReference type="ARBA" id="ARBA00022842"/>
    </source>
</evidence>
<evidence type="ECO:0000313" key="14">
    <source>
        <dbReference type="Proteomes" id="UP000826300"/>
    </source>
</evidence>
<dbReference type="SUPFAM" id="SSF144083">
    <property type="entry name" value="Magnesium transport protein CorA, transmembrane region"/>
    <property type="match status" value="1"/>
</dbReference>
<dbReference type="Gene3D" id="1.20.58.340">
    <property type="entry name" value="Magnesium transport protein CorA, transmembrane region"/>
    <property type="match status" value="1"/>
</dbReference>
<evidence type="ECO:0000256" key="5">
    <source>
        <dbReference type="ARBA" id="ARBA00022692"/>
    </source>
</evidence>
<evidence type="ECO:0000256" key="9">
    <source>
        <dbReference type="ARBA" id="ARBA00023136"/>
    </source>
</evidence>
<evidence type="ECO:0000256" key="12">
    <source>
        <dbReference type="SAM" id="Phobius"/>
    </source>
</evidence>
<accession>A0A8G0ZXD2</accession>
<dbReference type="PANTHER" id="PTHR46494">
    <property type="entry name" value="CORA FAMILY METAL ION TRANSPORTER (EUROFUNG)"/>
    <property type="match status" value="1"/>
</dbReference>
<proteinExistence type="inferred from homology"/>
<feature type="transmembrane region" description="Helical" evidence="12">
    <location>
        <begin position="259"/>
        <end position="281"/>
    </location>
</feature>
<dbReference type="InterPro" id="IPR045863">
    <property type="entry name" value="CorA_TM1_TM2"/>
</dbReference>
<sequence>MLSAYRVASGRLEKMAPGEALDEAVWIDLWRPLPAQVAAVQALGLLVPKREDMEEIELSSRLYHEGGYDFMTVVLPGVTPDGEQVSGPVCFILGPARMVTVRFHAPRPFETFPPRAEKTPVGCGGPDRLFLGLVDEVVGRLADHLETAGHGLDEVTRTATDARAALRGPLLEAALARVGMEGERISRVRLALLTIQRMLGFHALQLGDSKQDHTMKAMLKGLNRDVQALEVHADFLSARVGLATDTTLGMINLSQNATVRIVSVVAVLFLPPTLIASVYGMNFQFMPELAEAWGYPVALVLMFASAAGTWAYFKWRGWL</sequence>
<keyword evidence="7 12" id="KW-1133">Transmembrane helix</keyword>
<evidence type="ECO:0000256" key="3">
    <source>
        <dbReference type="ARBA" id="ARBA00022448"/>
    </source>
</evidence>
<evidence type="ECO:0000256" key="11">
    <source>
        <dbReference type="ARBA" id="ARBA00045497"/>
    </source>
</evidence>
<dbReference type="EMBL" id="CP069370">
    <property type="protein sequence ID" value="QYZ69789.1"/>
    <property type="molecule type" value="Genomic_DNA"/>
</dbReference>
<keyword evidence="9 12" id="KW-0472">Membrane</keyword>
<keyword evidence="14" id="KW-1185">Reference proteome</keyword>
<organism evidence="13 14">
    <name type="scientific">Neotabrizicola shimadae</name>
    <dbReference type="NCBI Taxonomy" id="2807096"/>
    <lineage>
        <taxon>Bacteria</taxon>
        <taxon>Pseudomonadati</taxon>
        <taxon>Pseudomonadota</taxon>
        <taxon>Alphaproteobacteria</taxon>
        <taxon>Rhodobacterales</taxon>
        <taxon>Paracoccaceae</taxon>
        <taxon>Neotabrizicola</taxon>
    </lineage>
</organism>
<reference evidence="13" key="1">
    <citation type="submission" date="2021-02" db="EMBL/GenBank/DDBJ databases">
        <title>Rhodobacter shimadae sp. nov., an aerobic anoxygenic phototrophic bacterium isolated from a hot spring.</title>
        <authorList>
            <person name="Muramatsu S."/>
            <person name="Haruta S."/>
            <person name="Hirose S."/>
            <person name="Hanada S."/>
        </authorList>
    </citation>
    <scope>NUCLEOTIDE SEQUENCE</scope>
    <source>
        <strain evidence="13">N10</strain>
    </source>
</reference>
<feature type="transmembrane region" description="Helical" evidence="12">
    <location>
        <begin position="293"/>
        <end position="313"/>
    </location>
</feature>
<protein>
    <submittedName>
        <fullName evidence="13">Magnesium transporter CorA family protein</fullName>
    </submittedName>
</protein>
<dbReference type="Proteomes" id="UP000826300">
    <property type="component" value="Chromosome"/>
</dbReference>
<keyword evidence="3" id="KW-0813">Transport</keyword>
<evidence type="ECO:0000256" key="8">
    <source>
        <dbReference type="ARBA" id="ARBA00023065"/>
    </source>
</evidence>
<evidence type="ECO:0000256" key="2">
    <source>
        <dbReference type="ARBA" id="ARBA00009765"/>
    </source>
</evidence>
<dbReference type="Pfam" id="PF01544">
    <property type="entry name" value="CorA"/>
    <property type="match status" value="1"/>
</dbReference>
<dbReference type="InterPro" id="IPR002523">
    <property type="entry name" value="MgTranspt_CorA/ZnTranspt_ZntB"/>
</dbReference>
<comment type="subcellular location">
    <subcellularLocation>
        <location evidence="1">Cell membrane</location>
        <topology evidence="1">Multi-pass membrane protein</topology>
    </subcellularLocation>
</comment>
<dbReference type="PANTHER" id="PTHR46494:SF1">
    <property type="entry name" value="CORA FAMILY METAL ION TRANSPORTER (EUROFUNG)"/>
    <property type="match status" value="1"/>
</dbReference>
<comment type="function">
    <text evidence="11">Mediates influx of magnesium ions. Alternates between open and closed states. Activated by low cytoplasmic Mg(2+) levels. Inactive when cytoplasmic Mg(2+) levels are high.</text>
</comment>
<dbReference type="GO" id="GO:0050897">
    <property type="term" value="F:cobalt ion binding"/>
    <property type="evidence" value="ECO:0007669"/>
    <property type="project" value="TreeGrafter"/>
</dbReference>